<organism evidence="3 4">
    <name type="scientific">candidate division CSSED10-310 bacterium</name>
    <dbReference type="NCBI Taxonomy" id="2855610"/>
    <lineage>
        <taxon>Bacteria</taxon>
        <taxon>Bacteria division CSSED10-310</taxon>
    </lineage>
</organism>
<feature type="region of interest" description="Disordered" evidence="1">
    <location>
        <begin position="1"/>
        <end position="28"/>
    </location>
</feature>
<dbReference type="InterPro" id="IPR018530">
    <property type="entry name" value="SiaC"/>
</dbReference>
<evidence type="ECO:0000313" key="4">
    <source>
        <dbReference type="Proteomes" id="UP001594351"/>
    </source>
</evidence>
<evidence type="ECO:0000259" key="2">
    <source>
        <dbReference type="Pfam" id="PF09345"/>
    </source>
</evidence>
<feature type="domain" description="SiaC family regulatory phosphoprotein" evidence="2">
    <location>
        <begin position="7"/>
        <end position="122"/>
    </location>
</feature>
<gene>
    <name evidence="3" type="ORF">ACFL27_05875</name>
</gene>
<proteinExistence type="predicted"/>
<dbReference type="EMBL" id="JBHPBY010000055">
    <property type="protein sequence ID" value="MFC1849721.1"/>
    <property type="molecule type" value="Genomic_DNA"/>
</dbReference>
<evidence type="ECO:0000313" key="3">
    <source>
        <dbReference type="EMBL" id="MFC1849721.1"/>
    </source>
</evidence>
<keyword evidence="4" id="KW-1185">Reference proteome</keyword>
<name>A0ABV6YUG4_UNCC1</name>
<dbReference type="Pfam" id="PF09345">
    <property type="entry name" value="SiaC"/>
    <property type="match status" value="1"/>
</dbReference>
<sequence>MEHISREATGDEPAVDFNPETGQLQLTGESYPEYPGIFYTPLIKWAEQFITTKPEKIELFIHLRYFNTSSSKCLIDLLEILEEYAETGGHVTVFWHYDQGDVDALEAGKDLDEDIQLHFVFEEVK</sequence>
<comment type="caution">
    <text evidence="3">The sequence shown here is derived from an EMBL/GenBank/DDBJ whole genome shotgun (WGS) entry which is preliminary data.</text>
</comment>
<protein>
    <submittedName>
        <fullName evidence="3">DUF1987 domain-containing protein</fullName>
    </submittedName>
</protein>
<dbReference type="Proteomes" id="UP001594351">
    <property type="component" value="Unassembled WGS sequence"/>
</dbReference>
<reference evidence="3 4" key="1">
    <citation type="submission" date="2024-09" db="EMBL/GenBank/DDBJ databases">
        <title>Laminarin stimulates single cell rates of sulfate reduction while oxygen inhibits transcriptomic activity in coastal marine sediment.</title>
        <authorList>
            <person name="Lindsay M."/>
            <person name="Orcutt B."/>
            <person name="Emerson D."/>
            <person name="Stepanauskas R."/>
            <person name="D'Angelo T."/>
        </authorList>
    </citation>
    <scope>NUCLEOTIDE SEQUENCE [LARGE SCALE GENOMIC DNA]</scope>
    <source>
        <strain evidence="3">SAG AM-311-K15</strain>
    </source>
</reference>
<evidence type="ECO:0000256" key="1">
    <source>
        <dbReference type="SAM" id="MobiDB-lite"/>
    </source>
</evidence>
<accession>A0ABV6YUG4</accession>